<proteinExistence type="predicted"/>
<comment type="caution">
    <text evidence="1">The sequence shown here is derived from an EMBL/GenBank/DDBJ whole genome shotgun (WGS) entry which is preliminary data.</text>
</comment>
<reference evidence="1" key="1">
    <citation type="submission" date="2024-03" db="EMBL/GenBank/DDBJ databases">
        <title>Novel Streptomyces species of biotechnological and ecological value are a feature of Machair soil.</title>
        <authorList>
            <person name="Prole J.R."/>
            <person name="Goodfellow M."/>
            <person name="Allenby N."/>
            <person name="Ward A.C."/>
        </authorList>
    </citation>
    <scope>NUCLEOTIDE SEQUENCE</scope>
    <source>
        <strain evidence="1">MS1.AVA.4</strain>
    </source>
</reference>
<evidence type="ECO:0000313" key="1">
    <source>
        <dbReference type="EMBL" id="MEJ8656318.1"/>
    </source>
</evidence>
<evidence type="ECO:0000313" key="2">
    <source>
        <dbReference type="Proteomes" id="UP001375539"/>
    </source>
</evidence>
<protein>
    <submittedName>
        <fullName evidence="1">DUF6529 family protein</fullName>
    </submittedName>
</protein>
<keyword evidence="2" id="KW-1185">Reference proteome</keyword>
<dbReference type="EMBL" id="JBBKAI010000002">
    <property type="protein sequence ID" value="MEJ8656318.1"/>
    <property type="molecule type" value="Genomic_DNA"/>
</dbReference>
<accession>A0ACC6QD15</accession>
<organism evidence="1 2">
    <name type="scientific">Streptomyces pratisoli</name>
    <dbReference type="NCBI Taxonomy" id="3139917"/>
    <lineage>
        <taxon>Bacteria</taxon>
        <taxon>Bacillati</taxon>
        <taxon>Actinomycetota</taxon>
        <taxon>Actinomycetes</taxon>
        <taxon>Kitasatosporales</taxon>
        <taxon>Streptomycetaceae</taxon>
        <taxon>Streptomyces</taxon>
    </lineage>
</organism>
<gene>
    <name evidence="1" type="ORF">WKI58_07225</name>
</gene>
<name>A0ACC6QD15_9ACTN</name>
<sequence length="198" mass="20838">MSVDPNAQTQDPPSPPPSGGSLGDAARYLVPVLVGAAVAVVLGVYGRFHEPAGTAFNLAGFSSTSAVKSWLATAALAFGVVQVVAALAMYGRLPGVPAAAWTPVLHRWSGRVAFLLAVPVAVHCLYGLGYQTYSARAAWHSLIGCFFFGAFSVKMLLLRMERLPGWLLPVAGGVVFAALAVLWLTSALWFFRTFGVTT</sequence>
<dbReference type="Proteomes" id="UP001375539">
    <property type="component" value="Unassembled WGS sequence"/>
</dbReference>